<evidence type="ECO:0000256" key="6">
    <source>
        <dbReference type="SAM" id="MobiDB-lite"/>
    </source>
</evidence>
<dbReference type="Proteomes" id="UP000515153">
    <property type="component" value="Chromosome I"/>
</dbReference>
<dbReference type="GO" id="GO:0022857">
    <property type="term" value="F:transmembrane transporter activity"/>
    <property type="evidence" value="ECO:0007669"/>
    <property type="project" value="InterPro"/>
</dbReference>
<keyword evidence="4 7" id="KW-1133">Transmembrane helix</keyword>
<dbReference type="Pfam" id="PF07690">
    <property type="entry name" value="MFS_1"/>
    <property type="match status" value="1"/>
</dbReference>
<dbReference type="GO" id="GO:0016020">
    <property type="term" value="C:membrane"/>
    <property type="evidence" value="ECO:0007669"/>
    <property type="project" value="UniProtKB-SubCell"/>
</dbReference>
<keyword evidence="3 7" id="KW-0812">Transmembrane</keyword>
<evidence type="ECO:0000256" key="1">
    <source>
        <dbReference type="ARBA" id="ARBA00004141"/>
    </source>
</evidence>
<dbReference type="InterPro" id="IPR036259">
    <property type="entry name" value="MFS_trans_sf"/>
</dbReference>
<dbReference type="RefSeq" id="XP_030981785.1">
    <property type="nucleotide sequence ID" value="XM_031125892.1"/>
</dbReference>
<reference evidence="10" key="2">
    <citation type="submission" date="2019-10" db="EMBL/GenBank/DDBJ databases">
        <authorList>
            <consortium name="NCBI Genome Project"/>
        </authorList>
    </citation>
    <scope>NUCLEOTIDE SEQUENCE</scope>
    <source>
        <strain evidence="10">NI907</strain>
    </source>
</reference>
<feature type="transmembrane region" description="Helical" evidence="7">
    <location>
        <begin position="25"/>
        <end position="46"/>
    </location>
</feature>
<feature type="transmembrane region" description="Helical" evidence="7">
    <location>
        <begin position="341"/>
        <end position="357"/>
    </location>
</feature>
<keyword evidence="5 7" id="KW-0472">Membrane</keyword>
<dbReference type="InterPro" id="IPR011701">
    <property type="entry name" value="MFS"/>
</dbReference>
<feature type="transmembrane region" description="Helical" evidence="7">
    <location>
        <begin position="66"/>
        <end position="88"/>
    </location>
</feature>
<dbReference type="CDD" id="cd17325">
    <property type="entry name" value="MFS_MdtG_SLC18_like"/>
    <property type="match status" value="1"/>
</dbReference>
<comment type="subcellular location">
    <subcellularLocation>
        <location evidence="1">Membrane</location>
        <topology evidence="1">Multi-pass membrane protein</topology>
    </subcellularLocation>
</comment>
<dbReference type="PANTHER" id="PTHR23506">
    <property type="entry name" value="GH10249P"/>
    <property type="match status" value="1"/>
</dbReference>
<dbReference type="PROSITE" id="PS50850">
    <property type="entry name" value="MFS"/>
    <property type="match status" value="1"/>
</dbReference>
<name>A0A6P8B3S0_PYRGI</name>
<organism evidence="9 10">
    <name type="scientific">Pyricularia grisea</name>
    <name type="common">Crabgrass-specific blast fungus</name>
    <name type="synonym">Magnaporthe grisea</name>
    <dbReference type="NCBI Taxonomy" id="148305"/>
    <lineage>
        <taxon>Eukaryota</taxon>
        <taxon>Fungi</taxon>
        <taxon>Dikarya</taxon>
        <taxon>Ascomycota</taxon>
        <taxon>Pezizomycotina</taxon>
        <taxon>Sordariomycetes</taxon>
        <taxon>Sordariomycetidae</taxon>
        <taxon>Magnaporthales</taxon>
        <taxon>Pyriculariaceae</taxon>
        <taxon>Pyricularia</taxon>
    </lineage>
</organism>
<evidence type="ECO:0000256" key="4">
    <source>
        <dbReference type="ARBA" id="ARBA00022989"/>
    </source>
</evidence>
<feature type="transmembrane region" description="Helical" evidence="7">
    <location>
        <begin position="312"/>
        <end position="329"/>
    </location>
</feature>
<feature type="transmembrane region" description="Helical" evidence="7">
    <location>
        <begin position="369"/>
        <end position="391"/>
    </location>
</feature>
<evidence type="ECO:0000259" key="8">
    <source>
        <dbReference type="PROSITE" id="PS50850"/>
    </source>
</evidence>
<evidence type="ECO:0000256" key="5">
    <source>
        <dbReference type="ARBA" id="ARBA00023136"/>
    </source>
</evidence>
<dbReference type="InterPro" id="IPR020846">
    <property type="entry name" value="MFS_dom"/>
</dbReference>
<evidence type="ECO:0000256" key="7">
    <source>
        <dbReference type="SAM" id="Phobius"/>
    </source>
</evidence>
<proteinExistence type="predicted"/>
<reference evidence="9 10" key="1">
    <citation type="journal article" date="2019" name="Mol. Biol. Evol.">
        <title>Blast fungal genomes show frequent chromosomal changes, gene gains and losses, and effector gene turnover.</title>
        <authorList>
            <person name="Gomez Luciano L.B."/>
            <person name="Jason Tsai I."/>
            <person name="Chuma I."/>
            <person name="Tosa Y."/>
            <person name="Chen Y.H."/>
            <person name="Li J.Y."/>
            <person name="Li M.Y."/>
            <person name="Jade Lu M.Y."/>
            <person name="Nakayashiki H."/>
            <person name="Li W.H."/>
        </authorList>
    </citation>
    <scope>NUCLEOTIDE SEQUENCE [LARGE SCALE GENOMIC DNA]</scope>
    <source>
        <strain evidence="9 10">NI907</strain>
    </source>
</reference>
<dbReference type="GeneID" id="41960801"/>
<evidence type="ECO:0000313" key="9">
    <source>
        <dbReference type="Proteomes" id="UP000515153"/>
    </source>
</evidence>
<dbReference type="SUPFAM" id="SSF103473">
    <property type="entry name" value="MFS general substrate transporter"/>
    <property type="match status" value="1"/>
</dbReference>
<dbReference type="InterPro" id="IPR050930">
    <property type="entry name" value="MFS_Vesicular_Transporter"/>
</dbReference>
<feature type="transmembrane region" description="Helical" evidence="7">
    <location>
        <begin position="184"/>
        <end position="204"/>
    </location>
</feature>
<evidence type="ECO:0000256" key="3">
    <source>
        <dbReference type="ARBA" id="ARBA00022692"/>
    </source>
</evidence>
<keyword evidence="9" id="KW-1185">Reference proteome</keyword>
<feature type="transmembrane region" description="Helical" evidence="7">
    <location>
        <begin position="127"/>
        <end position="144"/>
    </location>
</feature>
<feature type="transmembrane region" description="Helical" evidence="7">
    <location>
        <begin position="100"/>
        <end position="121"/>
    </location>
</feature>
<gene>
    <name evidence="10" type="ORF">PgNI_05862</name>
</gene>
<dbReference type="KEGG" id="pgri:PgNI_05862"/>
<dbReference type="AlphaFoldDB" id="A0A6P8B3S0"/>
<evidence type="ECO:0000256" key="2">
    <source>
        <dbReference type="ARBA" id="ARBA00022448"/>
    </source>
</evidence>
<feature type="transmembrane region" description="Helical" evidence="7">
    <location>
        <begin position="156"/>
        <end position="178"/>
    </location>
</feature>
<reference evidence="10" key="3">
    <citation type="submission" date="2025-08" db="UniProtKB">
        <authorList>
            <consortium name="RefSeq"/>
        </authorList>
    </citation>
    <scope>IDENTIFICATION</scope>
    <source>
        <strain evidence="10">NI907</strain>
    </source>
</reference>
<dbReference type="Gene3D" id="1.20.1250.20">
    <property type="entry name" value="MFS general substrate transporter like domains"/>
    <property type="match status" value="2"/>
</dbReference>
<feature type="region of interest" description="Disordered" evidence="6">
    <location>
        <begin position="217"/>
        <end position="257"/>
    </location>
</feature>
<sequence length="493" mass="52201">MGLLQCLGQSAHKPLWLEARSAPSFIIFVSCFSVFTHLFFYGMLVPVTPTALRERAGVPEADIQKWASILQAIYGGATFLTSPLAGWFTDRTGTRRLPFILCLVSLAAATALLAVGTSIGLWIAGRLLQGVSAGMLWVVCLALLSESLGKASIGRAVGIIGIPMSLGPIIGPLIGGVIYASGGYLSVFAVMFSMLGIDAVLRLVMVEPRVARKWLQNTAEPRESGEPVPENAEMDSGAHASKECEPVDPVLTSTGPADRRKQLPAVFRLLGNRRILIGVTGGFLQSCLNVAFDSTLPLVVNDLFGWDQTGQGLIFITILVPSLLQPVFGAVTDSYLEGRRLLGAGGCLLACPIYILLRFVSQNSLEHKVLLSALLVLIGLAMAISMPAIIAEIGSTVAEIEANNPDAVQGGAVATGWSLVNATYAAGAMVGPLFAGLLRDAAGWETTTWCLGLLSGVTGVFLLLFLGDWIGKVRPRRALLARRQKQQGTSSSS</sequence>
<keyword evidence="2" id="KW-0813">Transport</keyword>
<feature type="transmembrane region" description="Helical" evidence="7">
    <location>
        <begin position="446"/>
        <end position="467"/>
    </location>
</feature>
<feature type="domain" description="Major facilitator superfamily (MFS) profile" evidence="8">
    <location>
        <begin position="26"/>
        <end position="470"/>
    </location>
</feature>
<dbReference type="PANTHER" id="PTHR23506:SF23">
    <property type="entry name" value="GH10249P"/>
    <property type="match status" value="1"/>
</dbReference>
<accession>A0A6P8B3S0</accession>
<dbReference type="PRINTS" id="PR01036">
    <property type="entry name" value="TCRTETB"/>
</dbReference>
<evidence type="ECO:0000313" key="10">
    <source>
        <dbReference type="RefSeq" id="XP_030981785.1"/>
    </source>
</evidence>
<dbReference type="OrthoDB" id="5242796at2759"/>
<feature type="transmembrane region" description="Helical" evidence="7">
    <location>
        <begin position="412"/>
        <end position="434"/>
    </location>
</feature>
<protein>
    <recommendedName>
        <fullName evidence="8">Major facilitator superfamily (MFS) profile domain-containing protein</fullName>
    </recommendedName>
</protein>